<dbReference type="Gene3D" id="2.160.10.10">
    <property type="entry name" value="Hexapeptide repeat proteins"/>
    <property type="match status" value="1"/>
</dbReference>
<comment type="caution">
    <text evidence="2">The sequence shown here is derived from an EMBL/GenBank/DDBJ whole genome shotgun (WGS) entry which is preliminary data.</text>
</comment>
<accession>A0A2N8PVD7</accession>
<dbReference type="EC" id="2.3.1.-" evidence="1"/>
<organism evidence="2 3">
    <name type="scientific">Enterococcus avium</name>
    <name type="common">Streptococcus avium</name>
    <dbReference type="NCBI Taxonomy" id="33945"/>
    <lineage>
        <taxon>Bacteria</taxon>
        <taxon>Bacillati</taxon>
        <taxon>Bacillota</taxon>
        <taxon>Bacilli</taxon>
        <taxon>Lactobacillales</taxon>
        <taxon>Enterococcaceae</taxon>
        <taxon>Enterococcus</taxon>
    </lineage>
</organism>
<keyword evidence="1" id="KW-0012">Acyltransferase</keyword>
<dbReference type="PANTHER" id="PTHR43017:SF1">
    <property type="entry name" value="ACETYLTRANSFERASE YJL218W-RELATED"/>
    <property type="match status" value="1"/>
</dbReference>
<name>A0A2N8PVD7_ENTAV</name>
<reference evidence="2" key="1">
    <citation type="submission" date="2023-03" db="EMBL/GenBank/DDBJ databases">
        <authorList>
            <person name="Shen W."/>
            <person name="Cai J."/>
        </authorList>
    </citation>
    <scope>NUCLEOTIDE SEQUENCE</scope>
    <source>
        <strain evidence="2">P33-2</strain>
    </source>
</reference>
<gene>
    <name evidence="2" type="ORF">P7D43_22745</name>
</gene>
<keyword evidence="1" id="KW-0808">Transferase</keyword>
<dbReference type="RefSeq" id="WP_016180315.1">
    <property type="nucleotide sequence ID" value="NZ_CAAKOC010000152.1"/>
</dbReference>
<dbReference type="PANTHER" id="PTHR43017">
    <property type="entry name" value="GALACTOSIDE O-ACETYLTRANSFERASE"/>
    <property type="match status" value="1"/>
</dbReference>
<dbReference type="SUPFAM" id="SSF51161">
    <property type="entry name" value="Trimeric LpxA-like enzymes"/>
    <property type="match status" value="1"/>
</dbReference>
<proteinExistence type="inferred from homology"/>
<dbReference type="Proteomes" id="UP001260773">
    <property type="component" value="Unassembled WGS sequence"/>
</dbReference>
<dbReference type="GO" id="GO:0008870">
    <property type="term" value="F:galactoside O-acetyltransferase activity"/>
    <property type="evidence" value="ECO:0007669"/>
    <property type="project" value="TreeGrafter"/>
</dbReference>
<evidence type="ECO:0000313" key="2">
    <source>
        <dbReference type="EMBL" id="MDT2405181.1"/>
    </source>
</evidence>
<dbReference type="InterPro" id="IPR001451">
    <property type="entry name" value="Hexapep"/>
</dbReference>
<evidence type="ECO:0000256" key="1">
    <source>
        <dbReference type="RuleBase" id="RU367021"/>
    </source>
</evidence>
<dbReference type="AlphaFoldDB" id="A0A2N8PVD7"/>
<comment type="similarity">
    <text evidence="1">Belongs to the transferase hexapeptide repeat family.</text>
</comment>
<dbReference type="InterPro" id="IPR039369">
    <property type="entry name" value="LacA-like"/>
</dbReference>
<evidence type="ECO:0000313" key="3">
    <source>
        <dbReference type="Proteomes" id="UP001260773"/>
    </source>
</evidence>
<protein>
    <recommendedName>
        <fullName evidence="1">Acetyltransferase</fullName>
        <ecNumber evidence="1">2.3.1.-</ecNumber>
    </recommendedName>
</protein>
<dbReference type="Pfam" id="PF00132">
    <property type="entry name" value="Hexapep"/>
    <property type="match status" value="1"/>
</dbReference>
<sequence>MTGSYSKKVVIEDNVWIGANVTFGKNTIIGSGSVVTKNIPENVIAVVNPWSVLREIAEEDKVISL</sequence>
<dbReference type="InterPro" id="IPR011004">
    <property type="entry name" value="Trimer_LpxA-like_sf"/>
</dbReference>
<dbReference type="GeneID" id="69568011"/>
<dbReference type="EMBL" id="JARPWH010000203">
    <property type="protein sequence ID" value="MDT2405181.1"/>
    <property type="molecule type" value="Genomic_DNA"/>
</dbReference>